<protein>
    <submittedName>
        <fullName evidence="1">Uncharacterized protein</fullName>
    </submittedName>
</protein>
<gene>
    <name evidence="1" type="ORF">PN36_33675</name>
</gene>
<accession>A0A4E0RCP3</accession>
<organism evidence="1 2">
    <name type="scientific">Candidatus Thiomargarita nelsonii</name>
    <dbReference type="NCBI Taxonomy" id="1003181"/>
    <lineage>
        <taxon>Bacteria</taxon>
        <taxon>Pseudomonadati</taxon>
        <taxon>Pseudomonadota</taxon>
        <taxon>Gammaproteobacteria</taxon>
        <taxon>Thiotrichales</taxon>
        <taxon>Thiotrichaceae</taxon>
        <taxon>Thiomargarita</taxon>
    </lineage>
</organism>
<evidence type="ECO:0000313" key="2">
    <source>
        <dbReference type="Proteomes" id="UP000030428"/>
    </source>
</evidence>
<name>A0A4E0RCP3_9GAMM</name>
<proteinExistence type="predicted"/>
<comment type="caution">
    <text evidence="1">The sequence shown here is derived from an EMBL/GenBank/DDBJ whole genome shotgun (WGS) entry which is preliminary data.</text>
</comment>
<reference evidence="1 2" key="1">
    <citation type="journal article" date="2016" name="Front. Microbiol.">
        <title>Single-Cell (Meta-)Genomics of a Dimorphic Candidatus Thiomargarita nelsonii Reveals Genomic Plasticity.</title>
        <authorList>
            <person name="Flood B.E."/>
            <person name="Fliss P."/>
            <person name="Jones D.S."/>
            <person name="Dick G.J."/>
            <person name="Jain S."/>
            <person name="Kaster A.K."/>
            <person name="Winkel M."/>
            <person name="Mussmann M."/>
            <person name="Bailey J."/>
        </authorList>
    </citation>
    <scope>NUCLEOTIDE SEQUENCE [LARGE SCALE GENOMIC DNA]</scope>
    <source>
        <strain evidence="1">Hydrate Ridge</strain>
    </source>
</reference>
<dbReference type="EMBL" id="JSZA02000366">
    <property type="protein sequence ID" value="TGO01956.1"/>
    <property type="molecule type" value="Genomic_DNA"/>
</dbReference>
<dbReference type="Proteomes" id="UP000030428">
    <property type="component" value="Unassembled WGS sequence"/>
</dbReference>
<evidence type="ECO:0000313" key="1">
    <source>
        <dbReference type="EMBL" id="TGO01956.1"/>
    </source>
</evidence>
<dbReference type="AlphaFoldDB" id="A0A4E0RCP3"/>
<sequence length="62" mass="7261">MNTEKRFAQAENYWDLERLYTDLGKAKGKFITKKNYICAAYCVVMVPLKWLKSAIKVLTDLK</sequence>
<keyword evidence="2" id="KW-1185">Reference proteome</keyword>